<dbReference type="RefSeq" id="WP_200789002.1">
    <property type="nucleotide sequence ID" value="NZ_JAEDAO010000001.1"/>
</dbReference>
<evidence type="ECO:0000256" key="2">
    <source>
        <dbReference type="ARBA" id="ARBA00022679"/>
    </source>
</evidence>
<dbReference type="Pfam" id="PF00294">
    <property type="entry name" value="PfkB"/>
    <property type="match status" value="1"/>
</dbReference>
<dbReference type="EMBL" id="JAEDAO010000001">
    <property type="protein sequence ID" value="MBK0394049.1"/>
    <property type="molecule type" value="Genomic_DNA"/>
</dbReference>
<evidence type="ECO:0000313" key="6">
    <source>
        <dbReference type="Proteomes" id="UP000617041"/>
    </source>
</evidence>
<proteinExistence type="inferred from homology"/>
<comment type="caution">
    <text evidence="5">The sequence shown here is derived from an EMBL/GenBank/DDBJ whole genome shotgun (WGS) entry which is preliminary data.</text>
</comment>
<evidence type="ECO:0000256" key="1">
    <source>
        <dbReference type="ARBA" id="ARBA00010688"/>
    </source>
</evidence>
<protein>
    <submittedName>
        <fullName evidence="5">Sugar kinase</fullName>
    </submittedName>
</protein>
<comment type="similarity">
    <text evidence="1">Belongs to the carbohydrate kinase PfkB family.</text>
</comment>
<gene>
    <name evidence="5" type="ORF">I8E28_15715</name>
</gene>
<keyword evidence="3 5" id="KW-0418">Kinase</keyword>
<feature type="domain" description="Carbohydrate kinase PfkB" evidence="4">
    <location>
        <begin position="9"/>
        <end position="300"/>
    </location>
</feature>
<dbReference type="PANTHER" id="PTHR43085:SF15">
    <property type="entry name" value="2-DEHYDRO-3-DEOXYGLUCONOKINASE"/>
    <property type="match status" value="1"/>
</dbReference>
<sequence length="309" mass="32551">MQPVYDVTALGEGMVEFNQTRPGERAWLQGFGGDTSNAVIAAARAGARAAYLSRVGGDEFGALLLDLWRAEGVDTSAIEKDANAPTGLYFVTHSCGGHSFSYRRSGSAASRMTTAWIERPEVQQVLRSTKFLHVSGISLAISPDARECTLVAMRHARDGGARVSLDANLRTKLWPLEHAREAIDHALRRCDVYLPSLEDATALHGTSDPAAIADCAHRAGVCTVVVKLGADGCVVSEGGRLHHVHGHRVHALDATGAGDCFSGNLLARLAAGDDTLVAARYANAAAALAVQGWGAVDPLPRPDAVRGLA</sequence>
<dbReference type="InterPro" id="IPR029056">
    <property type="entry name" value="Ribokinase-like"/>
</dbReference>
<dbReference type="InterPro" id="IPR011611">
    <property type="entry name" value="PfkB_dom"/>
</dbReference>
<evidence type="ECO:0000313" key="5">
    <source>
        <dbReference type="EMBL" id="MBK0394049.1"/>
    </source>
</evidence>
<keyword evidence="6" id="KW-1185">Reference proteome</keyword>
<dbReference type="GO" id="GO:0008673">
    <property type="term" value="F:2-dehydro-3-deoxygluconokinase activity"/>
    <property type="evidence" value="ECO:0007669"/>
    <property type="project" value="TreeGrafter"/>
</dbReference>
<evidence type="ECO:0000256" key="3">
    <source>
        <dbReference type="ARBA" id="ARBA00022777"/>
    </source>
</evidence>
<organism evidence="5 6">
    <name type="scientific">Ramlibacter algicola</name>
    <dbReference type="NCBI Taxonomy" id="2795217"/>
    <lineage>
        <taxon>Bacteria</taxon>
        <taxon>Pseudomonadati</taxon>
        <taxon>Pseudomonadota</taxon>
        <taxon>Betaproteobacteria</taxon>
        <taxon>Burkholderiales</taxon>
        <taxon>Comamonadaceae</taxon>
        <taxon>Ramlibacter</taxon>
    </lineage>
</organism>
<reference evidence="5" key="1">
    <citation type="submission" date="2020-12" db="EMBL/GenBank/DDBJ databases">
        <title>Ramlibacter sp. nov., isolated from a freshwater alga, Cryptomonas.</title>
        <authorList>
            <person name="Kim H.M."/>
            <person name="Jeon C.O."/>
        </authorList>
    </citation>
    <scope>NUCLEOTIDE SEQUENCE</scope>
    <source>
        <strain evidence="5">CrO1</strain>
    </source>
</reference>
<dbReference type="PANTHER" id="PTHR43085">
    <property type="entry name" value="HEXOKINASE FAMILY MEMBER"/>
    <property type="match status" value="1"/>
</dbReference>
<dbReference type="AlphaFoldDB" id="A0A934Q4D6"/>
<dbReference type="Gene3D" id="3.40.1190.20">
    <property type="match status" value="1"/>
</dbReference>
<name>A0A934Q4D6_9BURK</name>
<dbReference type="InterPro" id="IPR050306">
    <property type="entry name" value="PfkB_Carbo_kinase"/>
</dbReference>
<evidence type="ECO:0000259" key="4">
    <source>
        <dbReference type="Pfam" id="PF00294"/>
    </source>
</evidence>
<dbReference type="Proteomes" id="UP000617041">
    <property type="component" value="Unassembled WGS sequence"/>
</dbReference>
<accession>A0A934Q4D6</accession>
<dbReference type="GO" id="GO:0042840">
    <property type="term" value="P:D-glucuronate catabolic process"/>
    <property type="evidence" value="ECO:0007669"/>
    <property type="project" value="TreeGrafter"/>
</dbReference>
<dbReference type="GO" id="GO:0005829">
    <property type="term" value="C:cytosol"/>
    <property type="evidence" value="ECO:0007669"/>
    <property type="project" value="TreeGrafter"/>
</dbReference>
<dbReference type="CDD" id="cd01166">
    <property type="entry name" value="KdgK"/>
    <property type="match status" value="1"/>
</dbReference>
<dbReference type="GO" id="GO:0019698">
    <property type="term" value="P:D-galacturonate catabolic process"/>
    <property type="evidence" value="ECO:0007669"/>
    <property type="project" value="TreeGrafter"/>
</dbReference>
<dbReference type="GO" id="GO:0006974">
    <property type="term" value="P:DNA damage response"/>
    <property type="evidence" value="ECO:0007669"/>
    <property type="project" value="TreeGrafter"/>
</dbReference>
<keyword evidence="2" id="KW-0808">Transferase</keyword>
<dbReference type="SUPFAM" id="SSF53613">
    <property type="entry name" value="Ribokinase-like"/>
    <property type="match status" value="1"/>
</dbReference>